<sequence length="59" mass="6420">MQVFIGVILVVLSLFLFFINIPAIGVILFFIGFGVLRGYRRGKAFYLLGGRSSGGSCCD</sequence>
<reference evidence="2 3" key="1">
    <citation type="submission" date="2023-09" db="EMBL/GenBank/DDBJ databases">
        <authorList>
            <person name="Qi X."/>
        </authorList>
    </citation>
    <scope>NUCLEOTIDE SEQUENCE [LARGE SCALE GENOMIC DNA]</scope>
    <source>
        <strain evidence="2 3">S1-1</strain>
    </source>
</reference>
<name>A0ABZ0GKT3_9GAMM</name>
<evidence type="ECO:0008006" key="4">
    <source>
        <dbReference type="Google" id="ProtNLM"/>
    </source>
</evidence>
<keyword evidence="1" id="KW-0472">Membrane</keyword>
<evidence type="ECO:0000313" key="2">
    <source>
        <dbReference type="EMBL" id="WOH36401.1"/>
    </source>
</evidence>
<protein>
    <recommendedName>
        <fullName evidence="4">DUF3096 domain-containing protein</fullName>
    </recommendedName>
</protein>
<keyword evidence="3" id="KW-1185">Reference proteome</keyword>
<dbReference type="RefSeq" id="WP_348395214.1">
    <property type="nucleotide sequence ID" value="NZ_CP136600.1"/>
</dbReference>
<dbReference type="Proteomes" id="UP001301442">
    <property type="component" value="Chromosome"/>
</dbReference>
<dbReference type="EMBL" id="CP136600">
    <property type="protein sequence ID" value="WOH36401.1"/>
    <property type="molecule type" value="Genomic_DNA"/>
</dbReference>
<evidence type="ECO:0000256" key="1">
    <source>
        <dbReference type="SAM" id="Phobius"/>
    </source>
</evidence>
<keyword evidence="1" id="KW-0812">Transmembrane</keyword>
<gene>
    <name evidence="2" type="ORF">RI844_13590</name>
</gene>
<evidence type="ECO:0000313" key="3">
    <source>
        <dbReference type="Proteomes" id="UP001301442"/>
    </source>
</evidence>
<accession>A0ABZ0GKT3</accession>
<feature type="transmembrane region" description="Helical" evidence="1">
    <location>
        <begin position="6"/>
        <end position="36"/>
    </location>
</feature>
<keyword evidence="1" id="KW-1133">Transmembrane helix</keyword>
<proteinExistence type="predicted"/>
<organism evidence="2 3">
    <name type="scientific">Thalassotalea fonticola</name>
    <dbReference type="NCBI Taxonomy" id="3065649"/>
    <lineage>
        <taxon>Bacteria</taxon>
        <taxon>Pseudomonadati</taxon>
        <taxon>Pseudomonadota</taxon>
        <taxon>Gammaproteobacteria</taxon>
        <taxon>Alteromonadales</taxon>
        <taxon>Colwelliaceae</taxon>
        <taxon>Thalassotalea</taxon>
    </lineage>
</organism>